<dbReference type="EMBL" id="FNEG01000004">
    <property type="protein sequence ID" value="SDJ21432.1"/>
    <property type="molecule type" value="Genomic_DNA"/>
</dbReference>
<dbReference type="STRING" id="445960.SAMN05421542_3044"/>
<dbReference type="RefSeq" id="WP_089737266.1">
    <property type="nucleotide sequence ID" value="NZ_FNEG01000004.1"/>
</dbReference>
<evidence type="ECO:0000313" key="3">
    <source>
        <dbReference type="Proteomes" id="UP000199426"/>
    </source>
</evidence>
<accession>A0A2X2VCF8</accession>
<keyword evidence="3" id="KW-1185">Reference proteome</keyword>
<reference evidence="2 4" key="2">
    <citation type="submission" date="2018-06" db="EMBL/GenBank/DDBJ databases">
        <authorList>
            <consortium name="Pathogen Informatics"/>
            <person name="Doyle S."/>
        </authorList>
    </citation>
    <scope>NUCLEOTIDE SEQUENCE [LARGE SCALE GENOMIC DNA]</scope>
    <source>
        <strain evidence="2 4">NCTC13492</strain>
    </source>
</reference>
<reference evidence="1 3" key="1">
    <citation type="submission" date="2016-10" db="EMBL/GenBank/DDBJ databases">
        <authorList>
            <person name="Varghese N."/>
            <person name="Submissions S."/>
        </authorList>
    </citation>
    <scope>NUCLEOTIDE SEQUENCE [LARGE SCALE GENOMIC DNA]</scope>
    <source>
        <strain evidence="1 3">DSM 19299</strain>
    </source>
</reference>
<sequence>MPTSKMSYKEDKGFWIEESFMQLVFHYIYKELIKSQYNLTNKNQLLEEMKFDIDGYTTGSMSLGWRRLIESSSDIQTLIQVLEHVKLDLNSKGMYISVQELQNIQTEDNEFKYYYTHPFPISGPIKIVNALIQMLNGTWTATNEYIEIDIA</sequence>
<dbReference type="Proteomes" id="UP000199426">
    <property type="component" value="Unassembled WGS sequence"/>
</dbReference>
<organism evidence="2 4">
    <name type="scientific">Chryseobacterium jejuense</name>
    <dbReference type="NCBI Taxonomy" id="445960"/>
    <lineage>
        <taxon>Bacteria</taxon>
        <taxon>Pseudomonadati</taxon>
        <taxon>Bacteroidota</taxon>
        <taxon>Flavobacteriia</taxon>
        <taxon>Flavobacteriales</taxon>
        <taxon>Weeksellaceae</taxon>
        <taxon>Chryseobacterium group</taxon>
        <taxon>Chryseobacterium</taxon>
    </lineage>
</organism>
<protein>
    <submittedName>
        <fullName evidence="2">Uncharacterized protein</fullName>
    </submittedName>
</protein>
<evidence type="ECO:0000313" key="4">
    <source>
        <dbReference type="Proteomes" id="UP000251670"/>
    </source>
</evidence>
<dbReference type="EMBL" id="UAWB01000002">
    <property type="protein sequence ID" value="SQB28572.1"/>
    <property type="molecule type" value="Genomic_DNA"/>
</dbReference>
<dbReference type="Proteomes" id="UP000251670">
    <property type="component" value="Unassembled WGS sequence"/>
</dbReference>
<evidence type="ECO:0000313" key="1">
    <source>
        <dbReference type="EMBL" id="SDJ21432.1"/>
    </source>
</evidence>
<dbReference type="AlphaFoldDB" id="A0A2X2VCF8"/>
<evidence type="ECO:0000313" key="2">
    <source>
        <dbReference type="EMBL" id="SQB28572.1"/>
    </source>
</evidence>
<dbReference type="OrthoDB" id="1256404at2"/>
<name>A0A2X2VCF8_CHRJE</name>
<gene>
    <name evidence="2" type="ORF">NCTC13492_01858</name>
    <name evidence="1" type="ORF">SAMN05421542_3044</name>
</gene>
<proteinExistence type="predicted"/>